<dbReference type="PANTHER" id="PTHR21477:SF12">
    <property type="entry name" value="PROTEIN PHLOEM PROTEIN 2-LIKE A10"/>
    <property type="match status" value="1"/>
</dbReference>
<dbReference type="Proteomes" id="UP001318860">
    <property type="component" value="Unassembled WGS sequence"/>
</dbReference>
<gene>
    <name evidence="2" type="ORF">DH2020_016063</name>
</gene>
<keyword evidence="1" id="KW-0472">Membrane</keyword>
<name>A0ABR0WUY0_REHGL</name>
<feature type="transmembrane region" description="Helical" evidence="1">
    <location>
        <begin position="20"/>
        <end position="37"/>
    </location>
</feature>
<evidence type="ECO:0008006" key="4">
    <source>
        <dbReference type="Google" id="ProtNLM"/>
    </source>
</evidence>
<evidence type="ECO:0000256" key="1">
    <source>
        <dbReference type="SAM" id="Phobius"/>
    </source>
</evidence>
<sequence>MDLVLLEKGLEYAKRKKKFVALLGALGLSCYGAYRIYNLPSVVKKRQRLFKLFGALVSVAEMMSDSAEAIGIISKDLKEFLRSDSNQIPQSLKQVSKIARSDEFSESLTRITRADSGIFARISTRVDKNGKSFGGDKDFSDRVYVPRWVEVVCDDKCRELIGDCIRLFVSTTVTVYLDKTMNINTYDEIFSGLTNPKHEAKVRDMFVSVCNGAVETFIRTSHNVWTANSVAVSKIDFEDGFSGDEKASTRTKLIPATLKSKKLYEKNHQDSGWVRKMSSTLAVPNNRKFVLDMTGIVTFETVRSFLEFLLQKLSECMKRSVDVVQQEVVDRGVEAIRYVSGKSSAVTTFRQLDDIKCRHHVVGYSTDMAAWNLARLVSKDNDSKFSRILFIVKKYQIIQGELVSLSFAAASS</sequence>
<keyword evidence="3" id="KW-1185">Reference proteome</keyword>
<evidence type="ECO:0000313" key="3">
    <source>
        <dbReference type="Proteomes" id="UP001318860"/>
    </source>
</evidence>
<accession>A0ABR0WUY0</accession>
<keyword evidence="1" id="KW-0812">Transmembrane</keyword>
<keyword evidence="1" id="KW-1133">Transmembrane helix</keyword>
<dbReference type="EMBL" id="JABTTQ020000008">
    <property type="protein sequence ID" value="KAK6151131.1"/>
    <property type="molecule type" value="Genomic_DNA"/>
</dbReference>
<protein>
    <recommendedName>
        <fullName evidence="4">Protein PHLOEM PROTEIN 2-LIKE A10</fullName>
    </recommendedName>
</protein>
<comment type="caution">
    <text evidence="2">The sequence shown here is derived from an EMBL/GenBank/DDBJ whole genome shotgun (WGS) entry which is preliminary data.</text>
</comment>
<dbReference type="InterPro" id="IPR019141">
    <property type="entry name" value="DUF2045"/>
</dbReference>
<dbReference type="PANTHER" id="PTHR21477">
    <property type="entry name" value="ZGC:172139"/>
    <property type="match status" value="1"/>
</dbReference>
<proteinExistence type="predicted"/>
<organism evidence="2 3">
    <name type="scientific">Rehmannia glutinosa</name>
    <name type="common">Chinese foxglove</name>
    <dbReference type="NCBI Taxonomy" id="99300"/>
    <lineage>
        <taxon>Eukaryota</taxon>
        <taxon>Viridiplantae</taxon>
        <taxon>Streptophyta</taxon>
        <taxon>Embryophyta</taxon>
        <taxon>Tracheophyta</taxon>
        <taxon>Spermatophyta</taxon>
        <taxon>Magnoliopsida</taxon>
        <taxon>eudicotyledons</taxon>
        <taxon>Gunneridae</taxon>
        <taxon>Pentapetalae</taxon>
        <taxon>asterids</taxon>
        <taxon>lamiids</taxon>
        <taxon>Lamiales</taxon>
        <taxon>Orobanchaceae</taxon>
        <taxon>Rehmannieae</taxon>
        <taxon>Rehmannia</taxon>
    </lineage>
</organism>
<evidence type="ECO:0000313" key="2">
    <source>
        <dbReference type="EMBL" id="KAK6151131.1"/>
    </source>
</evidence>
<reference evidence="2 3" key="1">
    <citation type="journal article" date="2021" name="Comput. Struct. Biotechnol. J.">
        <title>De novo genome assembly of the potent medicinal plant Rehmannia glutinosa using nanopore technology.</title>
        <authorList>
            <person name="Ma L."/>
            <person name="Dong C."/>
            <person name="Song C."/>
            <person name="Wang X."/>
            <person name="Zheng X."/>
            <person name="Niu Y."/>
            <person name="Chen S."/>
            <person name="Feng W."/>
        </authorList>
    </citation>
    <scope>NUCLEOTIDE SEQUENCE [LARGE SCALE GENOMIC DNA]</scope>
    <source>
        <strain evidence="2">DH-2019</strain>
    </source>
</reference>